<dbReference type="InterPro" id="IPR012910">
    <property type="entry name" value="Plug_dom"/>
</dbReference>
<keyword evidence="6 14" id="KW-0812">Transmembrane</keyword>
<evidence type="ECO:0008006" key="22">
    <source>
        <dbReference type="Google" id="ProtNLM"/>
    </source>
</evidence>
<dbReference type="InterPro" id="IPR010917">
    <property type="entry name" value="TonB_rcpt_CS"/>
</dbReference>
<dbReference type="Proteomes" id="UP000065261">
    <property type="component" value="Chromosome II"/>
</dbReference>
<dbReference type="PANTHER" id="PTHR32552:SF68">
    <property type="entry name" value="FERRICHROME OUTER MEMBRANE TRANSPORTER_PHAGE RECEPTOR"/>
    <property type="match status" value="1"/>
</dbReference>
<dbReference type="CDD" id="cd01347">
    <property type="entry name" value="ligand_gated_channel"/>
    <property type="match status" value="1"/>
</dbReference>
<dbReference type="InterPro" id="IPR037066">
    <property type="entry name" value="Plug_dom_sf"/>
</dbReference>
<dbReference type="AlphaFoldDB" id="A0A0U2X4M6"/>
<keyword evidence="13 14" id="KW-0998">Cell outer membrane</keyword>
<evidence type="ECO:0000256" key="6">
    <source>
        <dbReference type="ARBA" id="ARBA00022692"/>
    </source>
</evidence>
<keyword evidence="10 16" id="KW-0798">TonB box</keyword>
<evidence type="ECO:0000256" key="1">
    <source>
        <dbReference type="ARBA" id="ARBA00004571"/>
    </source>
</evidence>
<dbReference type="Pfam" id="PF00593">
    <property type="entry name" value="TonB_dep_Rec_b-barrel"/>
    <property type="match status" value="1"/>
</dbReference>
<dbReference type="GO" id="GO:0015344">
    <property type="term" value="F:siderophore uptake transmembrane transporter activity"/>
    <property type="evidence" value="ECO:0007669"/>
    <property type="project" value="TreeGrafter"/>
</dbReference>
<feature type="domain" description="TonB-dependent receptor-like beta-barrel" evidence="18">
    <location>
        <begin position="247"/>
        <end position="693"/>
    </location>
</feature>
<dbReference type="GO" id="GO:0015891">
    <property type="term" value="P:siderophore transport"/>
    <property type="evidence" value="ECO:0007669"/>
    <property type="project" value="InterPro"/>
</dbReference>
<dbReference type="RefSeq" id="WP_058374909.1">
    <property type="nucleotide sequence ID" value="NZ_CP011035.1"/>
</dbReference>
<keyword evidence="5" id="KW-0410">Iron transport</keyword>
<keyword evidence="11 14" id="KW-0472">Membrane</keyword>
<comment type="subcellular location">
    <subcellularLocation>
        <location evidence="1 14">Cell outer membrane</location>
        <topology evidence="1 14">Multi-pass membrane protein</topology>
    </subcellularLocation>
</comment>
<keyword evidence="9" id="KW-0406">Ion transport</keyword>
<evidence type="ECO:0000256" key="17">
    <source>
        <dbReference type="SAM" id="SignalP"/>
    </source>
</evidence>
<dbReference type="InterPro" id="IPR000531">
    <property type="entry name" value="Beta-barrel_TonB"/>
</dbReference>
<dbReference type="PANTHER" id="PTHR32552">
    <property type="entry name" value="FERRICHROME IRON RECEPTOR-RELATED"/>
    <property type="match status" value="1"/>
</dbReference>
<dbReference type="PROSITE" id="PS01156">
    <property type="entry name" value="TONB_DEPENDENT_REC_2"/>
    <property type="match status" value="1"/>
</dbReference>
<evidence type="ECO:0000256" key="10">
    <source>
        <dbReference type="ARBA" id="ARBA00023077"/>
    </source>
</evidence>
<feature type="chain" id="PRO_5006834093" description="Iron complex outermembrane recepter protein" evidence="17">
    <location>
        <begin position="23"/>
        <end position="725"/>
    </location>
</feature>
<keyword evidence="3 14" id="KW-0813">Transport</keyword>
<evidence type="ECO:0000256" key="14">
    <source>
        <dbReference type="PROSITE-ProRule" id="PRU01360"/>
    </source>
</evidence>
<dbReference type="EMBL" id="CP011035">
    <property type="protein sequence ID" value="ALS34905.1"/>
    <property type="molecule type" value="Genomic_DNA"/>
</dbReference>
<dbReference type="GO" id="GO:0009279">
    <property type="term" value="C:cell outer membrane"/>
    <property type="evidence" value="ECO:0007669"/>
    <property type="project" value="UniProtKB-SubCell"/>
</dbReference>
<evidence type="ECO:0000256" key="8">
    <source>
        <dbReference type="ARBA" id="ARBA00023004"/>
    </source>
</evidence>
<evidence type="ECO:0000256" key="11">
    <source>
        <dbReference type="ARBA" id="ARBA00023136"/>
    </source>
</evidence>
<evidence type="ECO:0000256" key="13">
    <source>
        <dbReference type="ARBA" id="ARBA00023237"/>
    </source>
</evidence>
<gene>
    <name evidence="20" type="ORF">PTRA_b0424</name>
</gene>
<dbReference type="OrthoDB" id="127311at2"/>
<dbReference type="InterPro" id="IPR039426">
    <property type="entry name" value="TonB-dep_rcpt-like"/>
</dbReference>
<dbReference type="InterPro" id="IPR036942">
    <property type="entry name" value="Beta-barrel_TonB_sf"/>
</dbReference>
<keyword evidence="4 14" id="KW-1134">Transmembrane beta strand</keyword>
<proteinExistence type="inferred from homology"/>
<evidence type="ECO:0000256" key="7">
    <source>
        <dbReference type="ARBA" id="ARBA00022729"/>
    </source>
</evidence>
<dbReference type="Gene3D" id="2.40.170.20">
    <property type="entry name" value="TonB-dependent receptor, beta-barrel domain"/>
    <property type="match status" value="1"/>
</dbReference>
<dbReference type="NCBIfam" id="TIGR01783">
    <property type="entry name" value="TonB-siderophor"/>
    <property type="match status" value="1"/>
</dbReference>
<organism evidence="20">
    <name type="scientific">Pseudoalteromonas translucida KMM 520</name>
    <dbReference type="NCBI Taxonomy" id="1315283"/>
    <lineage>
        <taxon>Bacteria</taxon>
        <taxon>Pseudomonadati</taxon>
        <taxon>Pseudomonadota</taxon>
        <taxon>Gammaproteobacteria</taxon>
        <taxon>Alteromonadales</taxon>
        <taxon>Pseudoalteromonadaceae</taxon>
        <taxon>Pseudoalteromonas</taxon>
    </lineage>
</organism>
<dbReference type="KEGG" id="ptn:PTRA_b0424"/>
<evidence type="ECO:0000256" key="12">
    <source>
        <dbReference type="ARBA" id="ARBA00023170"/>
    </source>
</evidence>
<keyword evidence="7 17" id="KW-0732">Signal</keyword>
<dbReference type="GO" id="GO:0038023">
    <property type="term" value="F:signaling receptor activity"/>
    <property type="evidence" value="ECO:0007669"/>
    <property type="project" value="InterPro"/>
</dbReference>
<dbReference type="PATRIC" id="fig|1315283.4.peg.3494"/>
<keyword evidence="12" id="KW-0675">Receptor</keyword>
<evidence type="ECO:0000256" key="5">
    <source>
        <dbReference type="ARBA" id="ARBA00022496"/>
    </source>
</evidence>
<comment type="similarity">
    <text evidence="2 14 16">Belongs to the TonB-dependent receptor family.</text>
</comment>
<evidence type="ECO:0000256" key="9">
    <source>
        <dbReference type="ARBA" id="ARBA00023065"/>
    </source>
</evidence>
<evidence type="ECO:0000259" key="18">
    <source>
        <dbReference type="Pfam" id="PF00593"/>
    </source>
</evidence>
<evidence type="ECO:0000256" key="16">
    <source>
        <dbReference type="RuleBase" id="RU003357"/>
    </source>
</evidence>
<evidence type="ECO:0000256" key="15">
    <source>
        <dbReference type="PROSITE-ProRule" id="PRU10144"/>
    </source>
</evidence>
<name>A0A0U2X4M6_9GAMM</name>
<evidence type="ECO:0000259" key="19">
    <source>
        <dbReference type="Pfam" id="PF07715"/>
    </source>
</evidence>
<dbReference type="Gene3D" id="2.170.130.10">
    <property type="entry name" value="TonB-dependent receptor, plug domain"/>
    <property type="match status" value="1"/>
</dbReference>
<evidence type="ECO:0000256" key="4">
    <source>
        <dbReference type="ARBA" id="ARBA00022452"/>
    </source>
</evidence>
<protein>
    <recommendedName>
        <fullName evidence="22">Iron complex outermembrane recepter protein</fullName>
    </recommendedName>
</protein>
<feature type="signal peptide" evidence="17">
    <location>
        <begin position="1"/>
        <end position="22"/>
    </location>
</feature>
<evidence type="ECO:0000313" key="20">
    <source>
        <dbReference type="EMBL" id="ALS34905.1"/>
    </source>
</evidence>
<dbReference type="PROSITE" id="PS52016">
    <property type="entry name" value="TONB_DEPENDENT_REC_3"/>
    <property type="match status" value="1"/>
</dbReference>
<dbReference type="InterPro" id="IPR010105">
    <property type="entry name" value="TonB_sidphr_rcpt"/>
</dbReference>
<keyword evidence="8" id="KW-0408">Iron</keyword>
<evidence type="ECO:0000313" key="21">
    <source>
        <dbReference type="Proteomes" id="UP000065261"/>
    </source>
</evidence>
<evidence type="ECO:0000256" key="2">
    <source>
        <dbReference type="ARBA" id="ARBA00009810"/>
    </source>
</evidence>
<dbReference type="Pfam" id="PF07715">
    <property type="entry name" value="Plug"/>
    <property type="match status" value="1"/>
</dbReference>
<reference evidence="20 21" key="1">
    <citation type="submission" date="2015-03" db="EMBL/GenBank/DDBJ databases">
        <authorList>
            <person name="Murphy D."/>
        </authorList>
    </citation>
    <scope>NUCLEOTIDE SEQUENCE [LARGE SCALE GENOMIC DNA]</scope>
    <source>
        <strain evidence="20 21">KMM 520</strain>
    </source>
</reference>
<feature type="domain" description="TonB-dependent receptor plug" evidence="19">
    <location>
        <begin position="76"/>
        <end position="170"/>
    </location>
</feature>
<dbReference type="SUPFAM" id="SSF56935">
    <property type="entry name" value="Porins"/>
    <property type="match status" value="1"/>
</dbReference>
<sequence>MKFTLLSIAISSIIFNSASVFAAEDAEQLKTAPPSTVPLNSATPQNNIEKIEVVGRAFSLYRPTESAFGTRTDTPLEKIPQSIQILPQALISDQAARQITDLYSNIAGVNGFSYSGVTFRGFRQDEILYDGVKGDPFNGFAVPQLFNIEQVAVLKGPSGAVYGSGNPGGIINYMTKKPQYIAKTTVELELGNDDFVSGAFESTGSVNNEQTQAYRVGVYKESQNPFRYNTGEDNTIIDLGYRFDFDNASNLVLQYTNIDQDLAGARLRGVPVDDNGDFIANREWNHNEASDYQKVSADVYQATYKNELNDIFSTDVTARYFTNTEEQNYHEPRGLLDTDNDGVVDWSEREFRDQARENQGLSLTANLIVQTTIANMEHVFLVGTDYYAAKFDAIYRTAKQVSKGGPVPGLSLINPQYGLTSGADYDLQSITPRFVSTESKRLGVYVQDQVDITEKWNITAGLRYDHFEDTDQISNTEFSDSDVTVRIGTSYNINDTFFPYALYGTGFLPQDAASQSELVGGPFSPENSYITELGLRTKLFGDSLAINIATYQIVRKNILQTSLLQNDSGIDQLESLGEVQSDGFELEVVGDITDSWVVTASYAYNDTRINEQSEGFSAQAAGSDKFANAPQNTAGVWTRYDLPSINSSIAAGLDYVDQQVSLDGTHVKPYTIYNMAWKTQLENWTWQVSIKNVFDKEYASSGFINRTGHFPGEPRRVYLSAKYQF</sequence>
<accession>A0A0U2X4M6</accession>
<evidence type="ECO:0000256" key="3">
    <source>
        <dbReference type="ARBA" id="ARBA00022448"/>
    </source>
</evidence>
<feature type="short sequence motif" description="TonB C-terminal box" evidence="15">
    <location>
        <begin position="708"/>
        <end position="725"/>
    </location>
</feature>